<feature type="coiled-coil region" evidence="4">
    <location>
        <begin position="528"/>
        <end position="630"/>
    </location>
</feature>
<proteinExistence type="inferred from homology"/>
<feature type="coiled-coil region" evidence="4">
    <location>
        <begin position="783"/>
        <end position="817"/>
    </location>
</feature>
<comment type="subunit">
    <text evidence="2">Heterodimer of SbcC and SbcD.</text>
</comment>
<protein>
    <recommendedName>
        <fullName evidence="3">Nuclease SbcCD subunit C</fullName>
    </recommendedName>
</protein>
<dbReference type="AlphaFoldDB" id="A0A134CI58"/>
<feature type="coiled-coil region" evidence="4">
    <location>
        <begin position="447"/>
        <end position="488"/>
    </location>
</feature>
<comment type="caution">
    <text evidence="6">The sequence shown here is derived from an EMBL/GenBank/DDBJ whole genome shotgun (WGS) entry which is preliminary data.</text>
</comment>
<dbReference type="PANTHER" id="PTHR32114:SF2">
    <property type="entry name" value="ABC TRANSPORTER ABCH.3"/>
    <property type="match status" value="1"/>
</dbReference>
<dbReference type="Gene3D" id="3.40.50.300">
    <property type="entry name" value="P-loop containing nucleotide triphosphate hydrolases"/>
    <property type="match status" value="2"/>
</dbReference>
<reference evidence="7" key="1">
    <citation type="submission" date="2016-01" db="EMBL/GenBank/DDBJ databases">
        <authorList>
            <person name="Mitreva M."/>
            <person name="Pepin K.H."/>
            <person name="Mihindukulasuriya K.A."/>
            <person name="Fulton R."/>
            <person name="Fronick C."/>
            <person name="O'Laughlin M."/>
            <person name="Miner T."/>
            <person name="Herter B."/>
            <person name="Rosa B.A."/>
            <person name="Cordes M."/>
            <person name="Tomlinson C."/>
            <person name="Wollam A."/>
            <person name="Palsikar V.B."/>
            <person name="Mardis E.R."/>
            <person name="Wilson R.K."/>
        </authorList>
    </citation>
    <scope>NUCLEOTIDE SEQUENCE [LARGE SCALE GENOMIC DNA]</scope>
    <source>
        <strain evidence="7">KA00182</strain>
    </source>
</reference>
<sequence>MRPLYLEMQAFGPYAGKQCIDFRDLKERRLFLIYGPTGAGKTTILDAMCYALYGDTSGNRRSGAHMRSEYASPQVPTKVSFAFTVGSHYYRIERSPEQEIAKLRGSGLKKAAAMVALYETDANGEDTKVIATKNVNAQVESILGFKSEQFRQVVLLPQGDFRKLLLAGSAERQQIMQILFHTERYARFQLFMKEKHDAIQQEYQQLVQQEKQGLESADLSTVELLQARITENTHQIQAIKQQIEVAQRLQEQRTQELQVATELESHFKALAEAQLAYEQLQKQEKEMAQRKVYIEQLEQAHILVDAFQQVDDIITKGKEASIRKQQVEQQRNDACEKAKQAAQTYAKLQAQQGEIEVLTGTIQQWKGWQSRINEYHKQKKRWDLIQKKEKDVKEKVAAQEKLRVEVEAKIQHVRQAEVQLAQIQTTIGDKQLALKQAHDEQNRANSRQEYKQKIETEEKNMQFGLDQLKRMQDEASRLTREYEQVYCLFIQGQAAVLATTLQDDMPCPVCGSQEHPAPAIPLAAIPTQDEVEEKKKKVEEVKEKCQKKEVIIQESMTKIENWKREYGKLITGDEADKTVAQCQKEIDTLEEMLKTLSTQVQMITTSLQCMPDMEKQLQTIEVDIKEQQDTYMTYHEEAIRLATDIAIVEQEIPVEYRMPNAVDRAIQKEEKTVAKFKENVQQAEKERLQQGQLEVQLQTVFDQECKKHKQLQADYKEAWKLLVTRVQEAGFDSPDRCRMLQERWKERDKEKQILQDYEEKQSRHIGVIKKEEACIQGQVRPAVEEKKQAMQAVNEQVRQASEKKATLNEQVQQDTKLYERMQAGKQRQNVLMEEYKVVGSVYELVSGKQTGINFERYVLGALLDEVLAAANLRLHTMSRQRYELQRSHSWDDKRVKQIGLDIEVFDNYTGYARPANTLSGGETFLASLALALGLADVVQTYSGGIHLDTIFIDEGFGTLDDETLDFALKTLLQLQGNGRLVGIISHVAELKERITTRLAIQKTKQGSTAAFELLN</sequence>
<evidence type="ECO:0000256" key="4">
    <source>
        <dbReference type="SAM" id="Coils"/>
    </source>
</evidence>
<keyword evidence="6" id="KW-0378">Hydrolase</keyword>
<evidence type="ECO:0000256" key="1">
    <source>
        <dbReference type="ARBA" id="ARBA00006930"/>
    </source>
</evidence>
<dbReference type="Pfam" id="PF13476">
    <property type="entry name" value="AAA_23"/>
    <property type="match status" value="1"/>
</dbReference>
<dbReference type="EMBL" id="LSDT01000025">
    <property type="protein sequence ID" value="KXB91902.1"/>
    <property type="molecule type" value="Genomic_DNA"/>
</dbReference>
<evidence type="ECO:0000259" key="5">
    <source>
        <dbReference type="Pfam" id="PF13476"/>
    </source>
</evidence>
<accession>A0A134CI58</accession>
<dbReference type="Proteomes" id="UP000070160">
    <property type="component" value="Unassembled WGS sequence"/>
</dbReference>
<dbReference type="SUPFAM" id="SSF52540">
    <property type="entry name" value="P-loop containing nucleoside triphosphate hydrolases"/>
    <property type="match status" value="1"/>
</dbReference>
<evidence type="ECO:0000313" key="7">
    <source>
        <dbReference type="Proteomes" id="UP000070160"/>
    </source>
</evidence>
<dbReference type="STRING" id="1588748.HMPREF3182_00641"/>
<feature type="domain" description="Rad50/SbcC-type AAA" evidence="5">
    <location>
        <begin position="6"/>
        <end position="244"/>
    </location>
</feature>
<organism evidence="6 7">
    <name type="scientific">Megasphaera hutchinsoni</name>
    <dbReference type="NCBI Taxonomy" id="1588748"/>
    <lineage>
        <taxon>Bacteria</taxon>
        <taxon>Bacillati</taxon>
        <taxon>Bacillota</taxon>
        <taxon>Negativicutes</taxon>
        <taxon>Veillonellales</taxon>
        <taxon>Veillonellaceae</taxon>
        <taxon>Megasphaera</taxon>
    </lineage>
</organism>
<dbReference type="PANTHER" id="PTHR32114">
    <property type="entry name" value="ABC TRANSPORTER ABCH.3"/>
    <property type="match status" value="1"/>
</dbReference>
<dbReference type="GO" id="GO:0004527">
    <property type="term" value="F:exonuclease activity"/>
    <property type="evidence" value="ECO:0007669"/>
    <property type="project" value="UniProtKB-KW"/>
</dbReference>
<evidence type="ECO:0000256" key="3">
    <source>
        <dbReference type="ARBA" id="ARBA00013368"/>
    </source>
</evidence>
<gene>
    <name evidence="6" type="ORF">HMPREF3182_00641</name>
</gene>
<evidence type="ECO:0000313" key="6">
    <source>
        <dbReference type="EMBL" id="KXB91902.1"/>
    </source>
</evidence>
<dbReference type="InterPro" id="IPR027417">
    <property type="entry name" value="P-loop_NTPase"/>
</dbReference>
<keyword evidence="4" id="KW-0175">Coiled coil</keyword>
<keyword evidence="6" id="KW-0269">Exonuclease</keyword>
<name>A0A134CI58_9FIRM</name>
<keyword evidence="6" id="KW-0540">Nuclease</keyword>
<evidence type="ECO:0000256" key="2">
    <source>
        <dbReference type="ARBA" id="ARBA00011322"/>
    </source>
</evidence>
<dbReference type="RefSeq" id="WP_062485370.1">
    <property type="nucleotide sequence ID" value="NZ_KQ960940.1"/>
</dbReference>
<dbReference type="PATRIC" id="fig|1588748.3.peg.604"/>
<feature type="coiled-coil region" evidence="4">
    <location>
        <begin position="222"/>
        <end position="300"/>
    </location>
</feature>
<feature type="coiled-coil region" evidence="4">
    <location>
        <begin position="324"/>
        <end position="351"/>
    </location>
</feature>
<keyword evidence="7" id="KW-1185">Reference proteome</keyword>
<comment type="similarity">
    <text evidence="1">Belongs to the SMC family. SbcC subfamily.</text>
</comment>
<dbReference type="InterPro" id="IPR038729">
    <property type="entry name" value="Rad50/SbcC_AAA"/>
</dbReference>
<dbReference type="Pfam" id="PF13558">
    <property type="entry name" value="SbcC_Walker_B"/>
    <property type="match status" value="1"/>
</dbReference>